<feature type="region of interest" description="Disordered" evidence="1">
    <location>
        <begin position="1"/>
        <end position="21"/>
    </location>
</feature>
<dbReference type="EC" id="2.4.-.-" evidence="3"/>
<dbReference type="PANTHER" id="PTHR43685:SF11">
    <property type="entry name" value="GLYCOSYLTRANSFERASE TAGX-RELATED"/>
    <property type="match status" value="1"/>
</dbReference>
<dbReference type="InterPro" id="IPR050834">
    <property type="entry name" value="Glycosyltransf_2"/>
</dbReference>
<dbReference type="AlphaFoldDB" id="A0AAJ5W8A5"/>
<keyword evidence="3" id="KW-0808">Transferase</keyword>
<dbReference type="EMBL" id="CP119313">
    <property type="protein sequence ID" value="WEK19415.1"/>
    <property type="molecule type" value="Genomic_DNA"/>
</dbReference>
<dbReference type="PANTHER" id="PTHR43685">
    <property type="entry name" value="GLYCOSYLTRANSFERASE"/>
    <property type="match status" value="1"/>
</dbReference>
<dbReference type="Gene3D" id="3.90.550.10">
    <property type="entry name" value="Spore Coat Polysaccharide Biosynthesis Protein SpsA, Chain A"/>
    <property type="match status" value="1"/>
</dbReference>
<dbReference type="SUPFAM" id="SSF53448">
    <property type="entry name" value="Nucleotide-diphospho-sugar transferases"/>
    <property type="match status" value="1"/>
</dbReference>
<evidence type="ECO:0000259" key="2">
    <source>
        <dbReference type="Pfam" id="PF00535"/>
    </source>
</evidence>
<name>A0AAJ5W8A5_9SPHI</name>
<gene>
    <name evidence="3" type="ORF">P0Y49_21815</name>
</gene>
<protein>
    <submittedName>
        <fullName evidence="3">Glycosyltransferase</fullName>
        <ecNumber evidence="3">2.4.-.-</ecNumber>
    </submittedName>
</protein>
<keyword evidence="3" id="KW-0328">Glycosyltransferase</keyword>
<dbReference type="GO" id="GO:0016757">
    <property type="term" value="F:glycosyltransferase activity"/>
    <property type="evidence" value="ECO:0007669"/>
    <property type="project" value="UniProtKB-KW"/>
</dbReference>
<evidence type="ECO:0000313" key="4">
    <source>
        <dbReference type="Proteomes" id="UP001214530"/>
    </source>
</evidence>
<dbReference type="Pfam" id="PF00535">
    <property type="entry name" value="Glycos_transf_2"/>
    <property type="match status" value="1"/>
</dbReference>
<proteinExistence type="predicted"/>
<dbReference type="InterPro" id="IPR029044">
    <property type="entry name" value="Nucleotide-diphossugar_trans"/>
</dbReference>
<dbReference type="InterPro" id="IPR001173">
    <property type="entry name" value="Glyco_trans_2-like"/>
</dbReference>
<dbReference type="Proteomes" id="UP001214530">
    <property type="component" value="Chromosome"/>
</dbReference>
<feature type="domain" description="Glycosyltransferase 2-like" evidence="2">
    <location>
        <begin position="25"/>
        <end position="192"/>
    </location>
</feature>
<feature type="compositionally biased region" description="Pro residues" evidence="1">
    <location>
        <begin position="7"/>
        <end position="20"/>
    </location>
</feature>
<reference evidence="3" key="1">
    <citation type="submission" date="2023-03" db="EMBL/GenBank/DDBJ databases">
        <title>Andean soil-derived lignocellulolytic bacterial consortium as a source of novel taxa and putative plastic-active enzymes.</title>
        <authorList>
            <person name="Diaz-Garcia L."/>
            <person name="Chuvochina M."/>
            <person name="Feuerriegel G."/>
            <person name="Bunk B."/>
            <person name="Sproer C."/>
            <person name="Streit W.R."/>
            <person name="Rodriguez L.M."/>
            <person name="Overmann J."/>
            <person name="Jimenez D.J."/>
        </authorList>
    </citation>
    <scope>NUCLEOTIDE SEQUENCE</scope>
    <source>
        <strain evidence="3">MAG 3858</strain>
    </source>
</reference>
<accession>A0AAJ5W8A5</accession>
<evidence type="ECO:0000256" key="1">
    <source>
        <dbReference type="SAM" id="MobiDB-lite"/>
    </source>
</evidence>
<evidence type="ECO:0000313" key="3">
    <source>
        <dbReference type="EMBL" id="WEK19415.1"/>
    </source>
</evidence>
<sequence length="331" mass="37749">MLERTPKSPPQIAPLPPDPNQPQWSVMIPSYNCIHYLRKTIESVLAQAPDAKQMQIEVIDDFSTDGDVEALVNRLGKGRIGFYKQPRNVGSLRNFETCINRSKGKFVQILHGDDLVRPGFYQEVGQLFKMYPDAGAAFTGCSDIDENDKWLWDSPQILKEAGIIDNWLLKLAEGQLLQTPCIVVRREVYEKLGGFFAVHYGEDWEMWTRIAANYPVAYSPGKLAYYRVHSNNITSNSLATGQNIKDISTVVNIIQNYLPADKRKELKRKARMNYAIYAGIISDRIYHIENNPKAALSQVTYAFKLHPNTRTLYSFLKILTKKLIRHKNNPG</sequence>
<organism evidence="3 4">
    <name type="scientific">Candidatus Pedobacter colombiensis</name>
    <dbReference type="NCBI Taxonomy" id="3121371"/>
    <lineage>
        <taxon>Bacteria</taxon>
        <taxon>Pseudomonadati</taxon>
        <taxon>Bacteroidota</taxon>
        <taxon>Sphingobacteriia</taxon>
        <taxon>Sphingobacteriales</taxon>
        <taxon>Sphingobacteriaceae</taxon>
        <taxon>Pedobacter</taxon>
    </lineage>
</organism>